<evidence type="ECO:0000259" key="1">
    <source>
        <dbReference type="Pfam" id="PF03848"/>
    </source>
</evidence>
<dbReference type="KEGG" id="sus:Acid_0996"/>
<dbReference type="CDD" id="cd02440">
    <property type="entry name" value="AdoMet_MTases"/>
    <property type="match status" value="1"/>
</dbReference>
<dbReference type="PANTHER" id="PTHR43464">
    <property type="entry name" value="METHYLTRANSFERASE"/>
    <property type="match status" value="1"/>
</dbReference>
<keyword evidence="2" id="KW-0489">Methyltransferase</keyword>
<proteinExistence type="predicted"/>
<protein>
    <submittedName>
        <fullName evidence="2">Methyltransferase type 12</fullName>
    </submittedName>
</protein>
<dbReference type="eggNOG" id="COG2227">
    <property type="taxonomic scope" value="Bacteria"/>
</dbReference>
<dbReference type="InterPro" id="IPR029063">
    <property type="entry name" value="SAM-dependent_MTases_sf"/>
</dbReference>
<dbReference type="InterPro" id="IPR015985">
    <property type="entry name" value="TehB-like_dom"/>
</dbReference>
<keyword evidence="2" id="KW-0808">Transferase</keyword>
<dbReference type="AlphaFoldDB" id="Q02AC8"/>
<dbReference type="GO" id="GO:0032259">
    <property type="term" value="P:methylation"/>
    <property type="evidence" value="ECO:0007669"/>
    <property type="project" value="UniProtKB-KW"/>
</dbReference>
<sequence length="159" mass="17311">MSRDLTPSPLLVQVADLLPPGRALDLACGTGRNARYLAALGWQVTAVDSDPFAIAALHAASPSVDVRIADLERHEFAIEPAAYDLICDFYYLQRDLFPEIRNGIRPGGLFAGTILLTGSYALESGELRTLFAGWKILYYSESPDPSHLRPSASILARHA</sequence>
<dbReference type="GO" id="GO:0008168">
    <property type="term" value="F:methyltransferase activity"/>
    <property type="evidence" value="ECO:0007669"/>
    <property type="project" value="UniProtKB-KW"/>
</dbReference>
<evidence type="ECO:0000313" key="2">
    <source>
        <dbReference type="EMBL" id="ABJ81994.1"/>
    </source>
</evidence>
<dbReference type="OrthoDB" id="9804312at2"/>
<dbReference type="Pfam" id="PF03848">
    <property type="entry name" value="TehB"/>
    <property type="match status" value="1"/>
</dbReference>
<dbReference type="EMBL" id="CP000473">
    <property type="protein sequence ID" value="ABJ81994.1"/>
    <property type="molecule type" value="Genomic_DNA"/>
</dbReference>
<reference evidence="2" key="1">
    <citation type="submission" date="2006-10" db="EMBL/GenBank/DDBJ databases">
        <title>Complete sequence of Solibacter usitatus Ellin6076.</title>
        <authorList>
            <consortium name="US DOE Joint Genome Institute"/>
            <person name="Copeland A."/>
            <person name="Lucas S."/>
            <person name="Lapidus A."/>
            <person name="Barry K."/>
            <person name="Detter J.C."/>
            <person name="Glavina del Rio T."/>
            <person name="Hammon N."/>
            <person name="Israni S."/>
            <person name="Dalin E."/>
            <person name="Tice H."/>
            <person name="Pitluck S."/>
            <person name="Thompson L.S."/>
            <person name="Brettin T."/>
            <person name="Bruce D."/>
            <person name="Han C."/>
            <person name="Tapia R."/>
            <person name="Gilna P."/>
            <person name="Schmutz J."/>
            <person name="Larimer F."/>
            <person name="Land M."/>
            <person name="Hauser L."/>
            <person name="Kyrpides N."/>
            <person name="Mikhailova N."/>
            <person name="Janssen P.H."/>
            <person name="Kuske C.R."/>
            <person name="Richardson P."/>
        </authorList>
    </citation>
    <scope>NUCLEOTIDE SEQUENCE</scope>
    <source>
        <strain evidence="2">Ellin6076</strain>
    </source>
</reference>
<organism evidence="2">
    <name type="scientific">Solibacter usitatus (strain Ellin6076)</name>
    <dbReference type="NCBI Taxonomy" id="234267"/>
    <lineage>
        <taxon>Bacteria</taxon>
        <taxon>Pseudomonadati</taxon>
        <taxon>Acidobacteriota</taxon>
        <taxon>Terriglobia</taxon>
        <taxon>Bryobacterales</taxon>
        <taxon>Solibacteraceae</taxon>
        <taxon>Candidatus Solibacter</taxon>
    </lineage>
</organism>
<gene>
    <name evidence="2" type="ordered locus">Acid_0996</name>
</gene>
<dbReference type="InParanoid" id="Q02AC8"/>
<name>Q02AC8_SOLUE</name>
<dbReference type="PANTHER" id="PTHR43464:SF92">
    <property type="entry name" value="SLR1071 PROTEIN"/>
    <property type="match status" value="1"/>
</dbReference>
<accession>Q02AC8</accession>
<feature type="domain" description="Tellurite resistance methyltransferase TehB-like" evidence="1">
    <location>
        <begin position="12"/>
        <end position="141"/>
    </location>
</feature>
<dbReference type="Gene3D" id="3.40.50.150">
    <property type="entry name" value="Vaccinia Virus protein VP39"/>
    <property type="match status" value="1"/>
</dbReference>
<dbReference type="SUPFAM" id="SSF53335">
    <property type="entry name" value="S-adenosyl-L-methionine-dependent methyltransferases"/>
    <property type="match status" value="1"/>
</dbReference>
<dbReference type="STRING" id="234267.Acid_0996"/>
<dbReference type="HOGENOM" id="CLU_056435_5_3_0"/>